<proteinExistence type="inferred from homology"/>
<protein>
    <submittedName>
        <fullName evidence="8">Transposase, IS605 OrfB family, central region</fullName>
    </submittedName>
</protein>
<evidence type="ECO:0000259" key="7">
    <source>
        <dbReference type="Pfam" id="PF07282"/>
    </source>
</evidence>
<evidence type="ECO:0000256" key="4">
    <source>
        <dbReference type="ARBA" id="ARBA00023172"/>
    </source>
</evidence>
<name>A0A1I1E709_NATHA</name>
<keyword evidence="4" id="KW-0233">DNA recombination</keyword>
<dbReference type="GO" id="GO:0032196">
    <property type="term" value="P:transposition"/>
    <property type="evidence" value="ECO:0007669"/>
    <property type="project" value="UniProtKB-KW"/>
</dbReference>
<keyword evidence="9" id="KW-1185">Reference proteome</keyword>
<dbReference type="InterPro" id="IPR010095">
    <property type="entry name" value="Cas12f1-like_TNB"/>
</dbReference>
<comment type="similarity">
    <text evidence="1">In the C-terminal section; belongs to the transposase 35 family.</text>
</comment>
<dbReference type="EMBL" id="FOKW01000002">
    <property type="protein sequence ID" value="SFB82854.1"/>
    <property type="molecule type" value="Genomic_DNA"/>
</dbReference>
<feature type="domain" description="Probable transposase IS891/IS1136/IS1341" evidence="6">
    <location>
        <begin position="141"/>
        <end position="235"/>
    </location>
</feature>
<keyword evidence="3" id="KW-0238">DNA-binding</keyword>
<evidence type="ECO:0000256" key="5">
    <source>
        <dbReference type="SAM" id="MobiDB-lite"/>
    </source>
</evidence>
<gene>
    <name evidence="8" type="ORF">SAMN05444422_102255</name>
</gene>
<evidence type="ECO:0000256" key="3">
    <source>
        <dbReference type="ARBA" id="ARBA00023125"/>
    </source>
</evidence>
<dbReference type="Proteomes" id="UP000199161">
    <property type="component" value="Unassembled WGS sequence"/>
</dbReference>
<evidence type="ECO:0000313" key="8">
    <source>
        <dbReference type="EMBL" id="SFB82854.1"/>
    </source>
</evidence>
<organism evidence="8 9">
    <name type="scientific">Natronobacterium haloterrestre</name>
    <name type="common">Halobiforma haloterrestris</name>
    <dbReference type="NCBI Taxonomy" id="148448"/>
    <lineage>
        <taxon>Archaea</taxon>
        <taxon>Methanobacteriati</taxon>
        <taxon>Methanobacteriota</taxon>
        <taxon>Stenosarchaea group</taxon>
        <taxon>Halobacteria</taxon>
        <taxon>Halobacteriales</taxon>
        <taxon>Natrialbaceae</taxon>
        <taxon>Natronobacterium</taxon>
    </lineage>
</organism>
<accession>A0A1I1E709</accession>
<feature type="compositionally biased region" description="Polar residues" evidence="5">
    <location>
        <begin position="347"/>
        <end position="359"/>
    </location>
</feature>
<dbReference type="Pfam" id="PF07282">
    <property type="entry name" value="Cas12f1-like_TNB"/>
    <property type="match status" value="1"/>
</dbReference>
<evidence type="ECO:0000313" key="9">
    <source>
        <dbReference type="Proteomes" id="UP000199161"/>
    </source>
</evidence>
<feature type="domain" description="Cas12f1-like TNB" evidence="7">
    <location>
        <begin position="256"/>
        <end position="322"/>
    </location>
</feature>
<dbReference type="InterPro" id="IPR001959">
    <property type="entry name" value="Transposase"/>
</dbReference>
<evidence type="ECO:0000256" key="2">
    <source>
        <dbReference type="ARBA" id="ARBA00022578"/>
    </source>
</evidence>
<dbReference type="GO" id="GO:0006310">
    <property type="term" value="P:DNA recombination"/>
    <property type="evidence" value="ECO:0007669"/>
    <property type="project" value="UniProtKB-KW"/>
</dbReference>
<feature type="region of interest" description="Disordered" evidence="5">
    <location>
        <begin position="329"/>
        <end position="372"/>
    </location>
</feature>
<dbReference type="GO" id="GO:0003677">
    <property type="term" value="F:DNA binding"/>
    <property type="evidence" value="ECO:0007669"/>
    <property type="project" value="UniProtKB-KW"/>
</dbReference>
<dbReference type="NCBIfam" id="NF040570">
    <property type="entry name" value="guided_TnpB"/>
    <property type="match status" value="1"/>
</dbReference>
<evidence type="ECO:0000259" key="6">
    <source>
        <dbReference type="Pfam" id="PF01385"/>
    </source>
</evidence>
<dbReference type="AlphaFoldDB" id="A0A1I1E709"/>
<sequence>MAWGTCDCASAVQRLAYDRIREETELGSQHAVLATHHVARAIKSGIERRKDGKHATRPEFTSESMTFDARTMTVFEEEEEVSLATCDSHSRVRARLELPDDDGYQYQYLEDDEWELTESTLHYRDGDWFLHLGFRTPKRTDPPIENGTVLGVDLGVAEIAVTSTAQFFSAGELSHARREFERVRYGLQAQGTRNAYRTLERVSARESEYIKHALHDVANGIVDEARGHGCDGIVFEELDGIRDRLPEADWHSEWAFDTLYEYVKYKARAAGLFVDTTSPRNTSRRCPECGFVHENNRTSRDQFECQECGCRGHADYIAAKNVADTYLSRGQQTSRERGVGQYALKSGTMTPNGTYTPYPNGSEDESTDKSNP</sequence>
<keyword evidence="2" id="KW-0815">Transposition</keyword>
<reference evidence="9" key="1">
    <citation type="submission" date="2016-10" db="EMBL/GenBank/DDBJ databases">
        <authorList>
            <person name="Varghese N."/>
            <person name="Submissions S."/>
        </authorList>
    </citation>
    <scope>NUCLEOTIDE SEQUENCE [LARGE SCALE GENOMIC DNA]</scope>
    <source>
        <strain evidence="9">DSM 13078</strain>
    </source>
</reference>
<evidence type="ECO:0000256" key="1">
    <source>
        <dbReference type="ARBA" id="ARBA00008761"/>
    </source>
</evidence>
<dbReference type="Pfam" id="PF01385">
    <property type="entry name" value="OrfB_IS605"/>
    <property type="match status" value="1"/>
</dbReference>